<name>A0ABR3J8M9_9AGAR</name>
<gene>
    <name evidence="3" type="ORF">HGRIS_008561</name>
</gene>
<feature type="signal peptide" evidence="2">
    <location>
        <begin position="1"/>
        <end position="30"/>
    </location>
</feature>
<sequence length="187" mass="21746">MYPHFHSWHHAARWHRGPSRLLWFGLGALSASMWVKHKQWHEGQGKQCYEHCLRAPVQAPPTTPQPSPYPGDGRPAADVMMMPTSLKTIPESINRIPPAQDMVPSVPWMLGYQHQDQRWEQEKEKMRDLGQQAGDMMTELSEATLDSVISTVEIFKAKLLENRARREEQQKQIEKREAEKAKPFRWV</sequence>
<organism evidence="3 4">
    <name type="scientific">Hohenbuehelia grisea</name>
    <dbReference type="NCBI Taxonomy" id="104357"/>
    <lineage>
        <taxon>Eukaryota</taxon>
        <taxon>Fungi</taxon>
        <taxon>Dikarya</taxon>
        <taxon>Basidiomycota</taxon>
        <taxon>Agaricomycotina</taxon>
        <taxon>Agaricomycetes</taxon>
        <taxon>Agaricomycetidae</taxon>
        <taxon>Agaricales</taxon>
        <taxon>Pleurotineae</taxon>
        <taxon>Pleurotaceae</taxon>
        <taxon>Hohenbuehelia</taxon>
    </lineage>
</organism>
<evidence type="ECO:0000256" key="2">
    <source>
        <dbReference type="SAM" id="SignalP"/>
    </source>
</evidence>
<reference evidence="4" key="1">
    <citation type="submission" date="2024-06" db="EMBL/GenBank/DDBJ databases">
        <title>Multi-omics analyses provide insights into the biosynthesis of the anticancer antibiotic pleurotin in Hohenbuehelia grisea.</title>
        <authorList>
            <person name="Weaver J.A."/>
            <person name="Alberti F."/>
        </authorList>
    </citation>
    <scope>NUCLEOTIDE SEQUENCE [LARGE SCALE GENOMIC DNA]</scope>
    <source>
        <strain evidence="4">T-177</strain>
    </source>
</reference>
<evidence type="ECO:0000313" key="3">
    <source>
        <dbReference type="EMBL" id="KAL0951906.1"/>
    </source>
</evidence>
<dbReference type="EMBL" id="JASNQZ010000011">
    <property type="protein sequence ID" value="KAL0951906.1"/>
    <property type="molecule type" value="Genomic_DNA"/>
</dbReference>
<feature type="region of interest" description="Disordered" evidence="1">
    <location>
        <begin position="163"/>
        <end position="187"/>
    </location>
</feature>
<comment type="caution">
    <text evidence="3">The sequence shown here is derived from an EMBL/GenBank/DDBJ whole genome shotgun (WGS) entry which is preliminary data.</text>
</comment>
<dbReference type="Proteomes" id="UP001556367">
    <property type="component" value="Unassembled WGS sequence"/>
</dbReference>
<feature type="chain" id="PRO_5047090103" evidence="2">
    <location>
        <begin position="31"/>
        <end position="187"/>
    </location>
</feature>
<protein>
    <submittedName>
        <fullName evidence="3">Uncharacterized protein</fullName>
    </submittedName>
</protein>
<proteinExistence type="predicted"/>
<keyword evidence="2" id="KW-0732">Signal</keyword>
<accession>A0ABR3J8M9</accession>
<evidence type="ECO:0000256" key="1">
    <source>
        <dbReference type="SAM" id="MobiDB-lite"/>
    </source>
</evidence>
<evidence type="ECO:0000313" key="4">
    <source>
        <dbReference type="Proteomes" id="UP001556367"/>
    </source>
</evidence>
<keyword evidence="4" id="KW-1185">Reference proteome</keyword>